<dbReference type="SUPFAM" id="SSF53335">
    <property type="entry name" value="S-adenosyl-L-methionine-dependent methyltransferases"/>
    <property type="match status" value="1"/>
</dbReference>
<keyword evidence="7 15" id="KW-0808">Transferase</keyword>
<dbReference type="InterPro" id="IPR036236">
    <property type="entry name" value="Znf_C2H2_sf"/>
</dbReference>
<dbReference type="Gene3D" id="3.40.50.150">
    <property type="entry name" value="Vaccinia Virus protein VP39"/>
    <property type="match status" value="1"/>
</dbReference>
<evidence type="ECO:0000256" key="2">
    <source>
        <dbReference type="ARBA" id="ARBA00004514"/>
    </source>
</evidence>
<dbReference type="Proteomes" id="UP000192223">
    <property type="component" value="Unplaced"/>
</dbReference>
<evidence type="ECO:0000256" key="5">
    <source>
        <dbReference type="ARBA" id="ARBA00022553"/>
    </source>
</evidence>
<keyword evidence="8 15" id="KW-0949">S-adenosyl-L-methionine</keyword>
<dbReference type="AlphaFoldDB" id="A0A1W4WUV2"/>
<evidence type="ECO:0000256" key="9">
    <source>
        <dbReference type="ARBA" id="ARBA00022723"/>
    </source>
</evidence>
<evidence type="ECO:0000256" key="3">
    <source>
        <dbReference type="ARBA" id="ARBA00011925"/>
    </source>
</evidence>
<dbReference type="GO" id="GO:0032259">
    <property type="term" value="P:methylation"/>
    <property type="evidence" value="ECO:0007669"/>
    <property type="project" value="UniProtKB-KW"/>
</dbReference>
<evidence type="ECO:0000256" key="1">
    <source>
        <dbReference type="ARBA" id="ARBA00004123"/>
    </source>
</evidence>
<evidence type="ECO:0000256" key="15">
    <source>
        <dbReference type="PROSITE-ProRule" id="PRU01015"/>
    </source>
</evidence>
<keyword evidence="6 15" id="KW-0489">Methyltransferase</keyword>
<dbReference type="Pfam" id="PF21137">
    <property type="entry name" value="ANM3_C2H2_Zf"/>
    <property type="match status" value="1"/>
</dbReference>
<evidence type="ECO:0000256" key="7">
    <source>
        <dbReference type="ARBA" id="ARBA00022679"/>
    </source>
</evidence>
<dbReference type="GO" id="GO:0008270">
    <property type="term" value="F:zinc ion binding"/>
    <property type="evidence" value="ECO:0007669"/>
    <property type="project" value="UniProtKB-KW"/>
</dbReference>
<protein>
    <recommendedName>
        <fullName evidence="3">type I protein arginine methyltransferase</fullName>
        <ecNumber evidence="3">2.1.1.319</ecNumber>
    </recommendedName>
</protein>
<dbReference type="KEGG" id="apln:108736373"/>
<dbReference type="GO" id="GO:0035242">
    <property type="term" value="F:protein-arginine omega-N asymmetric methyltransferase activity"/>
    <property type="evidence" value="ECO:0007669"/>
    <property type="project" value="UniProtKB-EC"/>
</dbReference>
<dbReference type="InterPro" id="IPR055135">
    <property type="entry name" value="PRMT_dom"/>
</dbReference>
<dbReference type="SUPFAM" id="SSF57667">
    <property type="entry name" value="beta-beta-alpha zinc fingers"/>
    <property type="match status" value="1"/>
</dbReference>
<dbReference type="GO" id="GO:0005634">
    <property type="term" value="C:nucleus"/>
    <property type="evidence" value="ECO:0007669"/>
    <property type="project" value="UniProtKB-SubCell"/>
</dbReference>
<evidence type="ECO:0000256" key="14">
    <source>
        <dbReference type="ARBA" id="ARBA00049303"/>
    </source>
</evidence>
<keyword evidence="12" id="KW-0539">Nucleus</keyword>
<keyword evidence="10" id="KW-0863">Zinc-finger</keyword>
<evidence type="ECO:0000259" key="16">
    <source>
        <dbReference type="Pfam" id="PF13649"/>
    </source>
</evidence>
<evidence type="ECO:0000256" key="12">
    <source>
        <dbReference type="ARBA" id="ARBA00023242"/>
    </source>
</evidence>
<dbReference type="FunFam" id="3.40.50.150:FF:000034">
    <property type="entry name" value="Protein arginine N-methyltransferase 3"/>
    <property type="match status" value="1"/>
</dbReference>
<reference evidence="20" key="1">
    <citation type="submission" date="2025-08" db="UniProtKB">
        <authorList>
            <consortium name="RefSeq"/>
        </authorList>
    </citation>
    <scope>IDENTIFICATION</scope>
    <source>
        <tissue evidence="20">Entire body</tissue>
    </source>
</reference>
<evidence type="ECO:0000256" key="4">
    <source>
        <dbReference type="ARBA" id="ARBA00022490"/>
    </source>
</evidence>
<dbReference type="FunFam" id="2.70.160.11:FF:000001">
    <property type="entry name" value="Blast:Protein arginine N-methyltransferase 1"/>
    <property type="match status" value="1"/>
</dbReference>
<organism evidence="19 20">
    <name type="scientific">Agrilus planipennis</name>
    <name type="common">Emerald ash borer</name>
    <name type="synonym">Agrilus marcopoli</name>
    <dbReference type="NCBI Taxonomy" id="224129"/>
    <lineage>
        <taxon>Eukaryota</taxon>
        <taxon>Metazoa</taxon>
        <taxon>Ecdysozoa</taxon>
        <taxon>Arthropoda</taxon>
        <taxon>Hexapoda</taxon>
        <taxon>Insecta</taxon>
        <taxon>Pterygota</taxon>
        <taxon>Neoptera</taxon>
        <taxon>Endopterygota</taxon>
        <taxon>Coleoptera</taxon>
        <taxon>Polyphaga</taxon>
        <taxon>Elateriformia</taxon>
        <taxon>Buprestoidea</taxon>
        <taxon>Buprestidae</taxon>
        <taxon>Agrilinae</taxon>
        <taxon>Agrilus</taxon>
    </lineage>
</organism>
<dbReference type="PANTHER" id="PTHR11006">
    <property type="entry name" value="PROTEIN ARGININE N-METHYLTRANSFERASE"/>
    <property type="match status" value="1"/>
</dbReference>
<evidence type="ECO:0000259" key="17">
    <source>
        <dbReference type="Pfam" id="PF21137"/>
    </source>
</evidence>
<dbReference type="PANTHER" id="PTHR11006:SF53">
    <property type="entry name" value="PROTEIN ARGININE N-METHYLTRANSFERASE 3"/>
    <property type="match status" value="1"/>
</dbReference>
<dbReference type="Pfam" id="PF13649">
    <property type="entry name" value="Methyltransf_25"/>
    <property type="match status" value="1"/>
</dbReference>
<dbReference type="GO" id="GO:0005829">
    <property type="term" value="C:cytosol"/>
    <property type="evidence" value="ECO:0007669"/>
    <property type="project" value="UniProtKB-SubCell"/>
</dbReference>
<dbReference type="STRING" id="224129.A0A1W4WUV2"/>
<dbReference type="InParanoid" id="A0A1W4WUV2"/>
<evidence type="ECO:0000256" key="10">
    <source>
        <dbReference type="ARBA" id="ARBA00022771"/>
    </source>
</evidence>
<keyword evidence="4" id="KW-0963">Cytoplasm</keyword>
<dbReference type="OrthoDB" id="7848332at2759"/>
<dbReference type="InterPro" id="IPR049482">
    <property type="entry name" value="ANM3-like_C2H2_Zf"/>
</dbReference>
<feature type="domain" description="Methyltransferase" evidence="16">
    <location>
        <begin position="246"/>
        <end position="343"/>
    </location>
</feature>
<comment type="catalytic activity">
    <reaction evidence="14">
        <text>L-arginyl-[protein] + S-adenosyl-L-methionine = N(omega)-methyl-L-arginyl-[protein] + S-adenosyl-L-homocysteine + H(+)</text>
        <dbReference type="Rhea" id="RHEA:48100"/>
        <dbReference type="Rhea" id="RHEA-COMP:10532"/>
        <dbReference type="Rhea" id="RHEA-COMP:11990"/>
        <dbReference type="ChEBI" id="CHEBI:15378"/>
        <dbReference type="ChEBI" id="CHEBI:29965"/>
        <dbReference type="ChEBI" id="CHEBI:57856"/>
        <dbReference type="ChEBI" id="CHEBI:59789"/>
        <dbReference type="ChEBI" id="CHEBI:65280"/>
    </reaction>
    <physiologicalReaction direction="left-to-right" evidence="14">
        <dbReference type="Rhea" id="RHEA:48101"/>
    </physiologicalReaction>
</comment>
<keyword evidence="11" id="KW-0862">Zinc</keyword>
<feature type="domain" description="Protein arginine N-methyltransferase 3-like C2H2 zinc finger" evidence="17">
    <location>
        <begin position="65"/>
        <end position="108"/>
    </location>
</feature>
<dbReference type="CDD" id="cd02440">
    <property type="entry name" value="AdoMet_MTases"/>
    <property type="match status" value="1"/>
</dbReference>
<proteinExistence type="predicted"/>
<dbReference type="InterPro" id="IPR025799">
    <property type="entry name" value="Arg_MeTrfase"/>
</dbReference>
<dbReference type="InterPro" id="IPR029063">
    <property type="entry name" value="SAM-dependent_MTases_sf"/>
</dbReference>
<dbReference type="RefSeq" id="XP_018324277.1">
    <property type="nucleotide sequence ID" value="XM_018468775.2"/>
</dbReference>
<keyword evidence="5" id="KW-0597">Phosphoprotein</keyword>
<evidence type="ECO:0000256" key="6">
    <source>
        <dbReference type="ARBA" id="ARBA00022603"/>
    </source>
</evidence>
<gene>
    <name evidence="20" type="primary">LOC108736373</name>
</gene>
<evidence type="ECO:0000313" key="19">
    <source>
        <dbReference type="Proteomes" id="UP000192223"/>
    </source>
</evidence>
<comment type="subcellular location">
    <subcellularLocation>
        <location evidence="2">Cytoplasm</location>
        <location evidence="2">Cytosol</location>
    </subcellularLocation>
    <subcellularLocation>
        <location evidence="1">Nucleus</location>
    </subcellularLocation>
</comment>
<accession>A0A1W4WUV2</accession>
<evidence type="ECO:0000313" key="20">
    <source>
        <dbReference type="RefSeq" id="XP_018324277.1"/>
    </source>
</evidence>
<dbReference type="GeneID" id="108736373"/>
<dbReference type="InterPro" id="IPR041698">
    <property type="entry name" value="Methyltransf_25"/>
</dbReference>
<comment type="catalytic activity">
    <reaction evidence="13">
        <text>L-arginyl-[protein] + 2 S-adenosyl-L-methionine = N(omega),N(omega)-dimethyl-L-arginyl-[protein] + 2 S-adenosyl-L-homocysteine + 2 H(+)</text>
        <dbReference type="Rhea" id="RHEA:48096"/>
        <dbReference type="Rhea" id="RHEA-COMP:10532"/>
        <dbReference type="Rhea" id="RHEA-COMP:11991"/>
        <dbReference type="ChEBI" id="CHEBI:15378"/>
        <dbReference type="ChEBI" id="CHEBI:29965"/>
        <dbReference type="ChEBI" id="CHEBI:57856"/>
        <dbReference type="ChEBI" id="CHEBI:59789"/>
        <dbReference type="ChEBI" id="CHEBI:61897"/>
        <dbReference type="EC" id="2.1.1.319"/>
    </reaction>
    <physiologicalReaction direction="left-to-right" evidence="13">
        <dbReference type="Rhea" id="RHEA:48097"/>
    </physiologicalReaction>
</comment>
<evidence type="ECO:0000256" key="8">
    <source>
        <dbReference type="ARBA" id="ARBA00022691"/>
    </source>
</evidence>
<sequence>MTDNEGVPDLVDIVDAEDEDSDGWNEMEVSGEQTTCLFCPSQFHTIAVALDHCRTEHNFDLLELKNKFSMDCYSYIKMINYIRMHKPSPQILIGSDMALWDDDVYLKPGEMESWLMYDFDDLGSTPSTPHYAIDGKTPIANNFSDLQKQIYELTLQLRHKDMLLKNAMQDMAKMREVTKTIVEGGDCEKNFIPVDVASVPLSCDNTYFSSYSHYGIHYEMLSDKVRTESYRDAILNNKHLFEKKNVLDVGCGTAILSMFANKAGAQEIIGIDQSDIIYKAMDIIRENKLHENIKLIRGRLEDTKLPIEKFDIIISEWMGYFLLFEGMLDSFIYARNRYLKEGGIILPNRCSISLVGCSDKERQQSLIDFWDNVYGFNMKCMKSDVVREAHVETVPHDKIITSSVIINEIDLNTCNTSTVDFTSDFELKVNKSGPLTAFVGYFDTFFDLDNSVFFTTGPHGARTHWQQTVFFLKEPIEVTEGEVLKGQVRCRRMVKNVRGLTVSISVGKQNFEYVLD</sequence>
<dbReference type="Pfam" id="PF22528">
    <property type="entry name" value="PRMT_C"/>
    <property type="match status" value="1"/>
</dbReference>
<name>A0A1W4WUV2_AGRPL</name>
<keyword evidence="9" id="KW-0479">Metal-binding</keyword>
<dbReference type="CTD" id="419"/>
<dbReference type="PROSITE" id="PS51678">
    <property type="entry name" value="SAM_MT_PRMT"/>
    <property type="match status" value="1"/>
</dbReference>
<evidence type="ECO:0000256" key="13">
    <source>
        <dbReference type="ARBA" id="ARBA00047384"/>
    </source>
</evidence>
<evidence type="ECO:0000259" key="18">
    <source>
        <dbReference type="Pfam" id="PF22528"/>
    </source>
</evidence>
<dbReference type="EC" id="2.1.1.319" evidence="3"/>
<feature type="domain" description="Protein arginine N-methyltransferase" evidence="18">
    <location>
        <begin position="349"/>
        <end position="505"/>
    </location>
</feature>
<dbReference type="FunCoup" id="A0A1W4WUV2">
    <property type="interactions" value="1154"/>
</dbReference>
<keyword evidence="19" id="KW-1185">Reference proteome</keyword>
<dbReference type="GO" id="GO:0042054">
    <property type="term" value="F:histone methyltransferase activity"/>
    <property type="evidence" value="ECO:0007669"/>
    <property type="project" value="TreeGrafter"/>
</dbReference>
<evidence type="ECO:0000256" key="11">
    <source>
        <dbReference type="ARBA" id="ARBA00022833"/>
    </source>
</evidence>
<dbReference type="Gene3D" id="2.70.160.11">
    <property type="entry name" value="Hnrnp arginine n-methyltransferase1"/>
    <property type="match status" value="1"/>
</dbReference>